<organism evidence="1 2">
    <name type="scientific">Coemansia asiatica</name>
    <dbReference type="NCBI Taxonomy" id="1052880"/>
    <lineage>
        <taxon>Eukaryota</taxon>
        <taxon>Fungi</taxon>
        <taxon>Fungi incertae sedis</taxon>
        <taxon>Zoopagomycota</taxon>
        <taxon>Kickxellomycotina</taxon>
        <taxon>Kickxellomycetes</taxon>
        <taxon>Kickxellales</taxon>
        <taxon>Kickxellaceae</taxon>
        <taxon>Coemansia</taxon>
    </lineage>
</organism>
<proteinExistence type="predicted"/>
<gene>
    <name evidence="1" type="ORF">LPJ64_001193</name>
</gene>
<dbReference type="Proteomes" id="UP001145021">
    <property type="component" value="Unassembled WGS sequence"/>
</dbReference>
<dbReference type="EMBL" id="JANBOH010000030">
    <property type="protein sequence ID" value="KAJ1647417.1"/>
    <property type="molecule type" value="Genomic_DNA"/>
</dbReference>
<protein>
    <submittedName>
        <fullName evidence="1">Uncharacterized protein</fullName>
    </submittedName>
</protein>
<dbReference type="AlphaFoldDB" id="A0A9W8CMA2"/>
<name>A0A9W8CMA2_9FUNG</name>
<evidence type="ECO:0000313" key="1">
    <source>
        <dbReference type="EMBL" id="KAJ1647417.1"/>
    </source>
</evidence>
<comment type="caution">
    <text evidence="1">The sequence shown here is derived from an EMBL/GenBank/DDBJ whole genome shotgun (WGS) entry which is preliminary data.</text>
</comment>
<sequence length="120" mass="14266">MFRLATLGIVAIGTYIMHSLMTGNIKENIYDFYPKETKERKEFEAAARLSEKQNKKHARKHSEFKIKGSRHYRLVPRTDCAWTTVNTIRRRQQKMPQISFKDIKVAFEKLGKEFEQCLQR</sequence>
<accession>A0A9W8CMA2</accession>
<reference evidence="1" key="1">
    <citation type="submission" date="2022-07" db="EMBL/GenBank/DDBJ databases">
        <title>Phylogenomic reconstructions and comparative analyses of Kickxellomycotina fungi.</title>
        <authorList>
            <person name="Reynolds N.K."/>
            <person name="Stajich J.E."/>
            <person name="Barry K."/>
            <person name="Grigoriev I.V."/>
            <person name="Crous P."/>
            <person name="Smith M.E."/>
        </authorList>
    </citation>
    <scope>NUCLEOTIDE SEQUENCE</scope>
    <source>
        <strain evidence="1">NBRC 105413</strain>
    </source>
</reference>
<evidence type="ECO:0000313" key="2">
    <source>
        <dbReference type="Proteomes" id="UP001145021"/>
    </source>
</evidence>
<keyword evidence="2" id="KW-1185">Reference proteome</keyword>